<dbReference type="AlphaFoldDB" id="A0A287ALH7"/>
<dbReference type="GeneTree" id="ENSGT00940000159966"/>
<reference evidence="8" key="3">
    <citation type="submission" date="2025-08" db="UniProtKB">
        <authorList>
            <consortium name="Ensembl"/>
        </authorList>
    </citation>
    <scope>IDENTIFICATION</scope>
</reference>
<protein>
    <submittedName>
        <fullName evidence="8">Lymphocyte antigen 6 family member K</fullName>
    </submittedName>
</protein>
<dbReference type="Gene3D" id="2.10.60.10">
    <property type="entry name" value="CD59"/>
    <property type="match status" value="1"/>
</dbReference>
<dbReference type="SUPFAM" id="SSF57302">
    <property type="entry name" value="Snake toxin-like"/>
    <property type="match status" value="1"/>
</dbReference>
<evidence type="ECO:0000256" key="1">
    <source>
        <dbReference type="ARBA" id="ARBA00004236"/>
    </source>
</evidence>
<dbReference type="FunCoup" id="A0A287ALH7">
    <property type="interactions" value="100"/>
</dbReference>
<evidence type="ECO:0000313" key="10">
    <source>
        <dbReference type="VGNC" id="VGNC:89904"/>
    </source>
</evidence>
<evidence type="ECO:0000259" key="7">
    <source>
        <dbReference type="SMART" id="SM00134"/>
    </source>
</evidence>
<proteinExistence type="predicted"/>
<evidence type="ECO:0000256" key="2">
    <source>
        <dbReference type="ARBA" id="ARBA00022475"/>
    </source>
</evidence>
<keyword evidence="2" id="KW-1003">Cell membrane</keyword>
<comment type="subcellular location">
    <subcellularLocation>
        <location evidence="1">Cell membrane</location>
    </subcellularLocation>
</comment>
<dbReference type="GeneID" id="110260195"/>
<dbReference type="VGNC" id="VGNC:89904">
    <property type="gene designation" value="LY6K"/>
</dbReference>
<reference evidence="8" key="4">
    <citation type="submission" date="2025-09" db="UniProtKB">
        <authorList>
            <consortium name="Ensembl"/>
        </authorList>
    </citation>
    <scope>IDENTIFICATION</scope>
</reference>
<dbReference type="InterPro" id="IPR035076">
    <property type="entry name" value="Toxin/TOLIP"/>
</dbReference>
<gene>
    <name evidence="8 10" type="primary">LY6K</name>
</gene>
<dbReference type="OMA" id="MPFFYLK"/>
<feature type="chain" id="PRO_5012561096" evidence="6">
    <location>
        <begin position="19"/>
        <end position="157"/>
    </location>
</feature>
<dbReference type="Pfam" id="PF00087">
    <property type="entry name" value="Toxin_TOLIP"/>
    <property type="match status" value="1"/>
</dbReference>
<keyword evidence="9" id="KW-1185">Reference proteome</keyword>
<organism evidence="8 9">
    <name type="scientific">Sus scrofa</name>
    <name type="common">Pig</name>
    <dbReference type="NCBI Taxonomy" id="9823"/>
    <lineage>
        <taxon>Eukaryota</taxon>
        <taxon>Metazoa</taxon>
        <taxon>Chordata</taxon>
        <taxon>Craniata</taxon>
        <taxon>Vertebrata</taxon>
        <taxon>Euteleostomi</taxon>
        <taxon>Mammalia</taxon>
        <taxon>Eutheria</taxon>
        <taxon>Laurasiatheria</taxon>
        <taxon>Artiodactyla</taxon>
        <taxon>Suina</taxon>
        <taxon>Suidae</taxon>
        <taxon>Sus</taxon>
    </lineage>
</organism>
<reference evidence="9" key="1">
    <citation type="submission" date="2009-11" db="EMBL/GenBank/DDBJ databases">
        <authorList>
            <consortium name="Porcine genome sequencing project"/>
        </authorList>
    </citation>
    <scope>NUCLEOTIDE SEQUENCE [LARGE SCALE GENOMIC DNA]</scope>
    <source>
        <strain evidence="9">Duroc</strain>
    </source>
</reference>
<dbReference type="Bgee" id="ENSSSCG00000033594">
    <property type="expression patterns" value="Expressed in testis and 5 other cell types or tissues"/>
</dbReference>
<keyword evidence="4" id="KW-0472">Membrane</keyword>
<reference evidence="8" key="2">
    <citation type="journal article" date="2020" name="Gigascience">
        <title>An improved pig reference genome sequence to enable pig genetics and genomics research.</title>
        <authorList>
            <person name="Warr A."/>
            <person name="Affara N."/>
            <person name="Aken B."/>
            <person name="Beiki H."/>
            <person name="Bickhart D.M."/>
            <person name="Billis K."/>
            <person name="Chow W."/>
            <person name="Eory L."/>
            <person name="Finlayson H.A."/>
            <person name="Flicek P."/>
            <person name="Giron C.G."/>
            <person name="Griffin D.K."/>
            <person name="Hall R."/>
            <person name="Hannum G."/>
            <person name="Hourlier T."/>
            <person name="Howe K."/>
            <person name="Hume D.A."/>
            <person name="Izuogu O."/>
            <person name="Kim K."/>
            <person name="Koren S."/>
            <person name="Liu H."/>
            <person name="Manchanda N."/>
            <person name="Martin F.J."/>
            <person name="Nonneman D.J."/>
            <person name="O'Connor R.E."/>
            <person name="Phillippy A.M."/>
            <person name="Rohrer G.A."/>
            <person name="Rosen B.D."/>
            <person name="Rund L.A."/>
            <person name="Sargent C.A."/>
            <person name="Schook L.B."/>
            <person name="Schroeder S.G."/>
            <person name="Schwartz A.S."/>
            <person name="Skinner B.M."/>
            <person name="Talbot R."/>
            <person name="Tseng E."/>
            <person name="Tuggle C.K."/>
            <person name="Watson M."/>
            <person name="Smith T.P.L."/>
            <person name="Archibald A.L."/>
        </authorList>
    </citation>
    <scope>NUCLEOTIDE SEQUENCE [LARGE SCALE GENOMIC DNA]</scope>
    <source>
        <strain evidence="8">Duroc</strain>
    </source>
</reference>
<keyword evidence="5" id="KW-0325">Glycoprotein</keyword>
<keyword evidence="3 6" id="KW-0732">Signal</keyword>
<dbReference type="PROSITE" id="PS00983">
    <property type="entry name" value="LY6_UPAR"/>
    <property type="match status" value="1"/>
</dbReference>
<dbReference type="PANTHER" id="PTHR15049">
    <property type="entry name" value="GLYCOSYL-PHOSPHATIDYLINOSITOL-ANCHORED MOLECULE-LIKE PROTEIN-RELATED"/>
    <property type="match status" value="1"/>
</dbReference>
<dbReference type="RefSeq" id="XP_020944432.1">
    <property type="nucleotide sequence ID" value="XM_021088773.1"/>
</dbReference>
<evidence type="ECO:0000313" key="8">
    <source>
        <dbReference type="Ensembl" id="ENSSSCP00000044754.1"/>
    </source>
</evidence>
<dbReference type="GO" id="GO:0005886">
    <property type="term" value="C:plasma membrane"/>
    <property type="evidence" value="ECO:0007669"/>
    <property type="project" value="UniProtKB-SubCell"/>
</dbReference>
<dbReference type="InterPro" id="IPR016054">
    <property type="entry name" value="LY6_UPA_recep-like"/>
</dbReference>
<dbReference type="SMART" id="SM00134">
    <property type="entry name" value="LU"/>
    <property type="match status" value="1"/>
</dbReference>
<dbReference type="InterPro" id="IPR045860">
    <property type="entry name" value="Snake_toxin-like_sf"/>
</dbReference>
<evidence type="ECO:0000256" key="4">
    <source>
        <dbReference type="ARBA" id="ARBA00023136"/>
    </source>
</evidence>
<feature type="signal peptide" evidence="6">
    <location>
        <begin position="1"/>
        <end position="18"/>
    </location>
</feature>
<dbReference type="Ensembl" id="ENSSSCT00000064969.2">
    <property type="protein sequence ID" value="ENSSSCP00000044754.1"/>
    <property type="gene ID" value="ENSSSCG00000033594.2"/>
</dbReference>
<dbReference type="CDD" id="cd23550">
    <property type="entry name" value="TFP_LU_ECD_Ly6K"/>
    <property type="match status" value="1"/>
</dbReference>
<dbReference type="GO" id="GO:0007339">
    <property type="term" value="P:binding of sperm to zona pellucida"/>
    <property type="evidence" value="ECO:0000318"/>
    <property type="project" value="GO_Central"/>
</dbReference>
<evidence type="ECO:0000256" key="3">
    <source>
        <dbReference type="ARBA" id="ARBA00022729"/>
    </source>
</evidence>
<dbReference type="InterPro" id="IPR052874">
    <property type="entry name" value="Sperm-ZP_regulatory"/>
</dbReference>
<sequence>MKALLALFLVVGLPRAETNVTVSGRQNVAMRCYVCETENNFLCTQESNCTRGSRFCTTVAVRVFPRFYLVSKQCVAACAFEGVQQRGAKSFLLIKPTPFLYVVCCQERLCNTHNPVIEENSEDKYKEVAGACDGLGGRVGLAALLTLASVLLDLWLP</sequence>
<dbReference type="PANTHER" id="PTHR15049:SF1">
    <property type="entry name" value="LYMPHOCYTE ANTIGEN 6K"/>
    <property type="match status" value="1"/>
</dbReference>
<dbReference type="Reactome" id="R-SSC-163125">
    <property type="pathway name" value="Post-translational modification: synthesis of GPI-anchored proteins"/>
</dbReference>
<dbReference type="ExpressionAtlas" id="A0A287ALH7">
    <property type="expression patterns" value="baseline"/>
</dbReference>
<dbReference type="InterPro" id="IPR018363">
    <property type="entry name" value="CD59_antigen_CS"/>
</dbReference>
<evidence type="ECO:0000256" key="6">
    <source>
        <dbReference type="SAM" id="SignalP"/>
    </source>
</evidence>
<dbReference type="STRING" id="9823.ENSSSCP00000044754"/>
<evidence type="ECO:0000313" key="9">
    <source>
        <dbReference type="Proteomes" id="UP000008227"/>
    </source>
</evidence>
<dbReference type="GO" id="GO:0001669">
    <property type="term" value="C:acrosomal vesicle"/>
    <property type="evidence" value="ECO:0000318"/>
    <property type="project" value="GO_Central"/>
</dbReference>
<name>A0A287ALH7_PIG</name>
<dbReference type="InParanoid" id="A0A287ALH7"/>
<dbReference type="OrthoDB" id="9617216at2759"/>
<feature type="domain" description="UPAR/Ly6" evidence="7">
    <location>
        <begin position="30"/>
        <end position="120"/>
    </location>
</feature>
<evidence type="ECO:0000256" key="5">
    <source>
        <dbReference type="ARBA" id="ARBA00023180"/>
    </source>
</evidence>
<dbReference type="Proteomes" id="UP000008227">
    <property type="component" value="Chromosome 4"/>
</dbReference>
<dbReference type="KEGG" id="ssc:110260195"/>
<accession>A0A287ALH7</accession>
<dbReference type="CTD" id="54742"/>